<dbReference type="PANTHER" id="PTHR30126:SF40">
    <property type="entry name" value="HTH-TYPE TRANSCRIPTIONAL REGULATOR GLTR"/>
    <property type="match status" value="1"/>
</dbReference>
<dbReference type="Gene3D" id="1.10.10.10">
    <property type="entry name" value="Winged helix-like DNA-binding domain superfamily/Winged helix DNA-binding domain"/>
    <property type="match status" value="1"/>
</dbReference>
<evidence type="ECO:0000256" key="2">
    <source>
        <dbReference type="ARBA" id="ARBA00023015"/>
    </source>
</evidence>
<comment type="caution">
    <text evidence="6">The sequence shown here is derived from an EMBL/GenBank/DDBJ whole genome shotgun (WGS) entry which is preliminary data.</text>
</comment>
<organism evidence="6 7">
    <name type="scientific">Malaciobacter canalis</name>
    <dbReference type="NCBI Taxonomy" id="1912871"/>
    <lineage>
        <taxon>Bacteria</taxon>
        <taxon>Pseudomonadati</taxon>
        <taxon>Campylobacterota</taxon>
        <taxon>Epsilonproteobacteria</taxon>
        <taxon>Campylobacterales</taxon>
        <taxon>Arcobacteraceae</taxon>
        <taxon>Malaciobacter</taxon>
    </lineage>
</organism>
<protein>
    <submittedName>
        <fullName evidence="6">LysR family transcriptional regulator</fullName>
    </submittedName>
</protein>
<dbReference type="SUPFAM" id="SSF46785">
    <property type="entry name" value="Winged helix' DNA-binding domain"/>
    <property type="match status" value="1"/>
</dbReference>
<evidence type="ECO:0000256" key="4">
    <source>
        <dbReference type="ARBA" id="ARBA00023163"/>
    </source>
</evidence>
<keyword evidence="2" id="KW-0805">Transcription regulation</keyword>
<dbReference type="RefSeq" id="WP_099334086.1">
    <property type="nucleotide sequence ID" value="NZ_CP042812.1"/>
</dbReference>
<keyword evidence="3" id="KW-0238">DNA-binding</keyword>
<proteinExistence type="inferred from homology"/>
<feature type="domain" description="HTH lysR-type" evidence="5">
    <location>
        <begin position="1"/>
        <end position="58"/>
    </location>
</feature>
<dbReference type="InterPro" id="IPR005119">
    <property type="entry name" value="LysR_subst-bd"/>
</dbReference>
<sequence>MDSNLLKVFISVANTKSISLGAKELNFTQSNVTLRIKQLEKSLGYALFYRTNKGVILTLEGEKLYPYAIEIVKKVEEATLKIRNIDYHELLKIGSTQSNTTIRLIDFQKKLNKDFKDMNLEFVVDSSLNLIEQLLDYKLDIAFVNGNPNHKEIEVLNIIKEDIVLVQSKDKTAQNTIFAYKNGCLNRVFLDKYLSKNKKSSYKKVNLENYELILSCVEAGYGVALFSRPIIEKFGYTNRLKITNMDFDLDTHLICRKDFKPIIEKYLRNIEFDL</sequence>
<comment type="similarity">
    <text evidence="1">Belongs to the LysR transcriptional regulatory family.</text>
</comment>
<dbReference type="Gene3D" id="3.40.190.290">
    <property type="match status" value="1"/>
</dbReference>
<dbReference type="Pfam" id="PF03466">
    <property type="entry name" value="LysR_substrate"/>
    <property type="match status" value="1"/>
</dbReference>
<dbReference type="PROSITE" id="PS50931">
    <property type="entry name" value="HTH_LYSR"/>
    <property type="match status" value="1"/>
</dbReference>
<keyword evidence="4" id="KW-0804">Transcription</keyword>
<dbReference type="Proteomes" id="UP000221384">
    <property type="component" value="Unassembled WGS sequence"/>
</dbReference>
<reference evidence="6 7" key="1">
    <citation type="submission" date="2017-09" db="EMBL/GenBank/DDBJ databases">
        <authorList>
            <person name="Perez-Cataluna A."/>
            <person name="Figueras M.J."/>
            <person name="Salas-Masso N."/>
        </authorList>
    </citation>
    <scope>NUCLEOTIDE SEQUENCE [LARGE SCALE GENOMIC DNA]</scope>
    <source>
        <strain evidence="6 7">F138-33</strain>
    </source>
</reference>
<dbReference type="InterPro" id="IPR000847">
    <property type="entry name" value="LysR_HTH_N"/>
</dbReference>
<evidence type="ECO:0000256" key="3">
    <source>
        <dbReference type="ARBA" id="ARBA00023125"/>
    </source>
</evidence>
<dbReference type="InterPro" id="IPR036390">
    <property type="entry name" value="WH_DNA-bd_sf"/>
</dbReference>
<dbReference type="Pfam" id="PF00126">
    <property type="entry name" value="HTH_1"/>
    <property type="match status" value="1"/>
</dbReference>
<dbReference type="SUPFAM" id="SSF53850">
    <property type="entry name" value="Periplasmic binding protein-like II"/>
    <property type="match status" value="1"/>
</dbReference>
<gene>
    <name evidence="6" type="ORF">CPG37_05160</name>
</gene>
<evidence type="ECO:0000259" key="5">
    <source>
        <dbReference type="PROSITE" id="PS50931"/>
    </source>
</evidence>
<dbReference type="InterPro" id="IPR036388">
    <property type="entry name" value="WH-like_DNA-bd_sf"/>
</dbReference>
<accession>A0ABX4LS89</accession>
<name>A0ABX4LS89_9BACT</name>
<dbReference type="PANTHER" id="PTHR30126">
    <property type="entry name" value="HTH-TYPE TRANSCRIPTIONAL REGULATOR"/>
    <property type="match status" value="1"/>
</dbReference>
<keyword evidence="7" id="KW-1185">Reference proteome</keyword>
<evidence type="ECO:0000313" key="6">
    <source>
        <dbReference type="EMBL" id="PHO10442.1"/>
    </source>
</evidence>
<dbReference type="EMBL" id="NWVW01000004">
    <property type="protein sequence ID" value="PHO10442.1"/>
    <property type="molecule type" value="Genomic_DNA"/>
</dbReference>
<evidence type="ECO:0000313" key="7">
    <source>
        <dbReference type="Proteomes" id="UP000221384"/>
    </source>
</evidence>
<evidence type="ECO:0000256" key="1">
    <source>
        <dbReference type="ARBA" id="ARBA00009437"/>
    </source>
</evidence>